<dbReference type="EnsemblMetazoa" id="XM_030991198">
    <property type="protein sequence ID" value="XP_030847058"/>
    <property type="gene ID" value="LOC105442045"/>
</dbReference>
<keyword evidence="3" id="KW-1185">Reference proteome</keyword>
<evidence type="ECO:0000313" key="3">
    <source>
        <dbReference type="Proteomes" id="UP000007110"/>
    </source>
</evidence>
<sequence>MGISIKLASVFCLVFLASTVIEDSHAMVFISKIALHLSDACPLFAEEVLDEGGKCDPDVIEEVIDEVDEIELPGANPDMIERYLEEAEQGKMCFSPDGANVLKLQDGCATMDAVCTGKENVMYCSQMASVTTETPNTTLKTTTRPKRID</sequence>
<evidence type="ECO:0000313" key="2">
    <source>
        <dbReference type="EnsemblMetazoa" id="XP_030847058"/>
    </source>
</evidence>
<dbReference type="KEGG" id="spu:105442045"/>
<accession>A0A7M7P6J3</accession>
<dbReference type="InParanoid" id="A0A7M7P6J3"/>
<name>A0A7M7P6J3_STRPU</name>
<proteinExistence type="predicted"/>
<dbReference type="Proteomes" id="UP000007110">
    <property type="component" value="Unassembled WGS sequence"/>
</dbReference>
<dbReference type="GeneID" id="105442045"/>
<protein>
    <submittedName>
        <fullName evidence="2">Uncharacterized protein</fullName>
    </submittedName>
</protein>
<dbReference type="AlphaFoldDB" id="A0A7M7P6J3"/>
<keyword evidence="1" id="KW-0732">Signal</keyword>
<dbReference type="RefSeq" id="XP_030847058.1">
    <property type="nucleotide sequence ID" value="XM_030991198.1"/>
</dbReference>
<reference evidence="2" key="2">
    <citation type="submission" date="2021-01" db="UniProtKB">
        <authorList>
            <consortium name="EnsemblMetazoa"/>
        </authorList>
    </citation>
    <scope>IDENTIFICATION</scope>
</reference>
<organism evidence="2 3">
    <name type="scientific">Strongylocentrotus purpuratus</name>
    <name type="common">Purple sea urchin</name>
    <dbReference type="NCBI Taxonomy" id="7668"/>
    <lineage>
        <taxon>Eukaryota</taxon>
        <taxon>Metazoa</taxon>
        <taxon>Echinodermata</taxon>
        <taxon>Eleutherozoa</taxon>
        <taxon>Echinozoa</taxon>
        <taxon>Echinoidea</taxon>
        <taxon>Euechinoidea</taxon>
        <taxon>Echinacea</taxon>
        <taxon>Camarodonta</taxon>
        <taxon>Echinidea</taxon>
        <taxon>Strongylocentrotidae</taxon>
        <taxon>Strongylocentrotus</taxon>
    </lineage>
</organism>
<dbReference type="OMA" id="KMCFSPD"/>
<reference evidence="3" key="1">
    <citation type="submission" date="2015-02" db="EMBL/GenBank/DDBJ databases">
        <title>Genome sequencing for Strongylocentrotus purpuratus.</title>
        <authorList>
            <person name="Murali S."/>
            <person name="Liu Y."/>
            <person name="Vee V."/>
            <person name="English A."/>
            <person name="Wang M."/>
            <person name="Skinner E."/>
            <person name="Han Y."/>
            <person name="Muzny D.M."/>
            <person name="Worley K.C."/>
            <person name="Gibbs R.A."/>
        </authorList>
    </citation>
    <scope>NUCLEOTIDE SEQUENCE</scope>
</reference>
<feature type="signal peptide" evidence="1">
    <location>
        <begin position="1"/>
        <end position="26"/>
    </location>
</feature>
<evidence type="ECO:0000256" key="1">
    <source>
        <dbReference type="SAM" id="SignalP"/>
    </source>
</evidence>
<dbReference type="OrthoDB" id="10400384at2759"/>
<feature type="chain" id="PRO_5029679163" evidence="1">
    <location>
        <begin position="27"/>
        <end position="149"/>
    </location>
</feature>